<dbReference type="Proteomes" id="UP001631993">
    <property type="component" value="Unassembled WGS sequence"/>
</dbReference>
<proteinExistence type="predicted"/>
<name>A0ABW9J166_STRGJ</name>
<evidence type="ECO:0000313" key="2">
    <source>
        <dbReference type="EMBL" id="MFM9653759.1"/>
    </source>
</evidence>
<evidence type="ECO:0000256" key="1">
    <source>
        <dbReference type="SAM" id="MobiDB-lite"/>
    </source>
</evidence>
<comment type="caution">
    <text evidence="2">The sequence shown here is derived from an EMBL/GenBank/DDBJ whole genome shotgun (WGS) entry which is preliminary data.</text>
</comment>
<keyword evidence="3" id="KW-1185">Reference proteome</keyword>
<protein>
    <submittedName>
        <fullName evidence="2">Uncharacterized protein</fullName>
    </submittedName>
</protein>
<sequence>RALAKTPAHRFRDAKEFRAALRAAAATVPATLWPSDTTDADRPGATKVLGAGAGGAEAWAAGAGGAGAGGDPLAYLQTLDGTEQPRRAPA</sequence>
<reference evidence="2 3" key="1">
    <citation type="submission" date="2024-12" db="EMBL/GenBank/DDBJ databases">
        <title>Forecasting of Potato common scab and diversities of Pathogenic streptomyces spp. in china.</title>
        <authorList>
            <person name="Handique U."/>
            <person name="Wu J."/>
        </authorList>
    </citation>
    <scope>NUCLEOTIDE SEQUENCE [LARGE SCALE GENOMIC DNA]</scope>
    <source>
        <strain evidence="2 3">ZRIMU1585</strain>
    </source>
</reference>
<feature type="non-terminal residue" evidence="2">
    <location>
        <position position="90"/>
    </location>
</feature>
<accession>A0ABW9J166</accession>
<feature type="non-terminal residue" evidence="2">
    <location>
        <position position="1"/>
    </location>
</feature>
<organism evidence="2 3">
    <name type="scientific">Streptomyces galilaeus</name>
    <dbReference type="NCBI Taxonomy" id="33899"/>
    <lineage>
        <taxon>Bacteria</taxon>
        <taxon>Bacillati</taxon>
        <taxon>Actinomycetota</taxon>
        <taxon>Actinomycetes</taxon>
        <taxon>Kitasatosporales</taxon>
        <taxon>Streptomycetaceae</taxon>
        <taxon>Streptomyces</taxon>
    </lineage>
</organism>
<gene>
    <name evidence="2" type="ORF">ACKI1S_48065</name>
</gene>
<dbReference type="EMBL" id="JBJVNE010000332">
    <property type="protein sequence ID" value="MFM9653759.1"/>
    <property type="molecule type" value="Genomic_DNA"/>
</dbReference>
<feature type="region of interest" description="Disordered" evidence="1">
    <location>
        <begin position="71"/>
        <end position="90"/>
    </location>
</feature>
<evidence type="ECO:0000313" key="3">
    <source>
        <dbReference type="Proteomes" id="UP001631993"/>
    </source>
</evidence>